<proteinExistence type="inferred from homology"/>
<protein>
    <submittedName>
        <fullName evidence="6">Bifunctional 4-hydroxy-2-oxoglutarate aldolase/2-dehydro-3-deoxy-phosphogluconate aldolase</fullName>
    </submittedName>
</protein>
<sequence length="206" mass="22625">MKLEEYPKLTIIMRGYSFEQAEAILKAMNGFEKDYAVEMTLNTENALENIKRLNAQFGDKIKIGAGTVRTIEDAKAAYAAGAKFLLGPHVFTKEMLAFANEKNILAVPAAMTPSEIDEMFKNGADIVKVFPAAVVTPRFFKDVQAPLGKLPLMGVGGVSTDNARAFFENQASYLGLGSGMFNKEDLKELNIPNLAKSLQLLLERIK</sequence>
<name>A0ABS3H4M9_9ENTE</name>
<dbReference type="RefSeq" id="WP_206902626.1">
    <property type="nucleotide sequence ID" value="NZ_JAFLVT010000004.1"/>
</dbReference>
<dbReference type="Proteomes" id="UP000664256">
    <property type="component" value="Unassembled WGS sequence"/>
</dbReference>
<dbReference type="InterPro" id="IPR000887">
    <property type="entry name" value="Aldlse_KDPG_KHG"/>
</dbReference>
<evidence type="ECO:0000313" key="6">
    <source>
        <dbReference type="EMBL" id="MBO0448421.1"/>
    </source>
</evidence>
<comment type="caution">
    <text evidence="6">The sequence shown here is derived from an EMBL/GenBank/DDBJ whole genome shotgun (WGS) entry which is preliminary data.</text>
</comment>
<keyword evidence="7" id="KW-1185">Reference proteome</keyword>
<reference evidence="6 7" key="1">
    <citation type="submission" date="2021-03" db="EMBL/GenBank/DDBJ databases">
        <title>Enterococcal diversity collection.</title>
        <authorList>
            <person name="Gilmore M.S."/>
            <person name="Schwartzman J."/>
            <person name="Van Tyne D."/>
            <person name="Martin M."/>
            <person name="Earl A.M."/>
            <person name="Manson A.L."/>
            <person name="Straub T."/>
            <person name="Salamzade R."/>
            <person name="Saavedra J."/>
            <person name="Lebreton F."/>
            <person name="Prichula J."/>
            <person name="Schaufler K."/>
            <person name="Gaca A."/>
            <person name="Sgardioli B."/>
            <person name="Wagenaar J."/>
            <person name="Strong T."/>
        </authorList>
    </citation>
    <scope>NUCLEOTIDE SEQUENCE [LARGE SCALE GENOMIC DNA]</scope>
    <source>
        <strain evidence="6 7">MJM12</strain>
    </source>
</reference>
<gene>
    <name evidence="6" type="ORF">JZO76_02630</name>
</gene>
<dbReference type="InterPro" id="IPR013785">
    <property type="entry name" value="Aldolase_TIM"/>
</dbReference>
<evidence type="ECO:0000256" key="4">
    <source>
        <dbReference type="ARBA" id="ARBA00023239"/>
    </source>
</evidence>
<comment type="pathway">
    <text evidence="1">Carbohydrate acid metabolism.</text>
</comment>
<keyword evidence="5" id="KW-0119">Carbohydrate metabolism</keyword>
<evidence type="ECO:0000256" key="5">
    <source>
        <dbReference type="ARBA" id="ARBA00023277"/>
    </source>
</evidence>
<dbReference type="CDD" id="cd00452">
    <property type="entry name" value="KDPG_aldolase"/>
    <property type="match status" value="1"/>
</dbReference>
<dbReference type="Pfam" id="PF01081">
    <property type="entry name" value="Aldolase"/>
    <property type="match status" value="1"/>
</dbReference>
<keyword evidence="4" id="KW-0456">Lyase</keyword>
<evidence type="ECO:0000256" key="3">
    <source>
        <dbReference type="ARBA" id="ARBA00011233"/>
    </source>
</evidence>
<dbReference type="PANTHER" id="PTHR30246">
    <property type="entry name" value="2-KETO-3-DEOXY-6-PHOSPHOGLUCONATE ALDOLASE"/>
    <property type="match status" value="1"/>
</dbReference>
<dbReference type="PANTHER" id="PTHR30246:SF1">
    <property type="entry name" value="2-DEHYDRO-3-DEOXY-6-PHOSPHOGALACTONATE ALDOLASE-RELATED"/>
    <property type="match status" value="1"/>
</dbReference>
<comment type="subunit">
    <text evidence="3">Homotrimer.</text>
</comment>
<evidence type="ECO:0000256" key="1">
    <source>
        <dbReference type="ARBA" id="ARBA00004761"/>
    </source>
</evidence>
<dbReference type="SUPFAM" id="SSF51569">
    <property type="entry name" value="Aldolase"/>
    <property type="match status" value="1"/>
</dbReference>
<evidence type="ECO:0000256" key="2">
    <source>
        <dbReference type="ARBA" id="ARBA00006906"/>
    </source>
</evidence>
<dbReference type="EMBL" id="JAFLVT010000004">
    <property type="protein sequence ID" value="MBO0448421.1"/>
    <property type="molecule type" value="Genomic_DNA"/>
</dbReference>
<evidence type="ECO:0000313" key="7">
    <source>
        <dbReference type="Proteomes" id="UP000664256"/>
    </source>
</evidence>
<accession>A0ABS3H4M9</accession>
<dbReference type="Gene3D" id="3.20.20.70">
    <property type="entry name" value="Aldolase class I"/>
    <property type="match status" value="1"/>
</dbReference>
<organism evidence="6 7">
    <name type="scientific">Candidatus Enterococcus myersii</name>
    <dbReference type="NCBI Taxonomy" id="2815322"/>
    <lineage>
        <taxon>Bacteria</taxon>
        <taxon>Bacillati</taxon>
        <taxon>Bacillota</taxon>
        <taxon>Bacilli</taxon>
        <taxon>Lactobacillales</taxon>
        <taxon>Enterococcaceae</taxon>
        <taxon>Enterococcus</taxon>
    </lineage>
</organism>
<comment type="similarity">
    <text evidence="2">Belongs to the KHG/KDPG aldolase family.</text>
</comment>